<organism evidence="3 4">
    <name type="scientific">Plantactinospora sonchi</name>
    <dbReference type="NCBI Taxonomy" id="1544735"/>
    <lineage>
        <taxon>Bacteria</taxon>
        <taxon>Bacillati</taxon>
        <taxon>Actinomycetota</taxon>
        <taxon>Actinomycetes</taxon>
        <taxon>Micromonosporales</taxon>
        <taxon>Micromonosporaceae</taxon>
        <taxon>Plantactinospora</taxon>
    </lineage>
</organism>
<evidence type="ECO:0000256" key="1">
    <source>
        <dbReference type="SAM" id="MobiDB-lite"/>
    </source>
</evidence>
<keyword evidence="4" id="KW-1185">Reference proteome</keyword>
<dbReference type="InterPro" id="IPR010982">
    <property type="entry name" value="Lambda_DNA-bd_dom_sf"/>
</dbReference>
<feature type="compositionally biased region" description="Low complexity" evidence="1">
    <location>
        <begin position="298"/>
        <end position="307"/>
    </location>
</feature>
<dbReference type="InterPro" id="IPR001387">
    <property type="entry name" value="Cro/C1-type_HTH"/>
</dbReference>
<feature type="compositionally biased region" description="Basic residues" evidence="1">
    <location>
        <begin position="314"/>
        <end position="324"/>
    </location>
</feature>
<dbReference type="SMART" id="SM00530">
    <property type="entry name" value="HTH_XRE"/>
    <property type="match status" value="1"/>
</dbReference>
<sequence length="324" mass="36126">MPPQPSPILRRRRLGAELRRLRENAKLTGDQVIEAVGWASASKLSRLENGRSRPDLKDVLDLLDLYRVTGPLRDELANIVGEAGDIRSWLRSYQVMTPRQQVFAELEAGCAEIREYSPVIVPGLLQTKGYAKVRILSSRKLVTDPAHDDTEDPETEVAARMSRQSLLTRGGEPPRYSAVIEEATLGSRAGPRDVVRGQLAQLRKLAVLPNVTLQVLLAETTIADWYLPHTGFSLYRFAELQDPETLAIEGQSKNLILTDQNEIGTYNLIFEWLQGAALSPEETLDWLAENAARRSARPNRNPAGRAPAIPPAQRSRRTGRLTEQ</sequence>
<dbReference type="EMBL" id="JAZGQK010000001">
    <property type="protein sequence ID" value="MEE6257081.1"/>
    <property type="molecule type" value="Genomic_DNA"/>
</dbReference>
<dbReference type="Gene3D" id="1.10.260.40">
    <property type="entry name" value="lambda repressor-like DNA-binding domains"/>
    <property type="match status" value="1"/>
</dbReference>
<reference evidence="3 4" key="1">
    <citation type="submission" date="2024-01" db="EMBL/GenBank/DDBJ databases">
        <title>Genome insights into Plantactinospora sonchi sp. nov.</title>
        <authorList>
            <person name="Wang L."/>
        </authorList>
    </citation>
    <scope>NUCLEOTIDE SEQUENCE [LARGE SCALE GENOMIC DNA]</scope>
    <source>
        <strain evidence="3 4">NEAU-QY2</strain>
    </source>
</reference>
<dbReference type="CDD" id="cd00093">
    <property type="entry name" value="HTH_XRE"/>
    <property type="match status" value="1"/>
</dbReference>
<evidence type="ECO:0000313" key="4">
    <source>
        <dbReference type="Proteomes" id="UP001332243"/>
    </source>
</evidence>
<feature type="domain" description="HTH cro/C1-type" evidence="2">
    <location>
        <begin position="18"/>
        <end position="72"/>
    </location>
</feature>
<comment type="caution">
    <text evidence="3">The sequence shown here is derived from an EMBL/GenBank/DDBJ whole genome shotgun (WGS) entry which is preliminary data.</text>
</comment>
<accession>A0ABU7RKQ5</accession>
<dbReference type="Pfam" id="PF19054">
    <property type="entry name" value="DUF5753"/>
    <property type="match status" value="1"/>
</dbReference>
<dbReference type="Pfam" id="PF13560">
    <property type="entry name" value="HTH_31"/>
    <property type="match status" value="1"/>
</dbReference>
<evidence type="ECO:0000313" key="3">
    <source>
        <dbReference type="EMBL" id="MEE6257081.1"/>
    </source>
</evidence>
<evidence type="ECO:0000259" key="2">
    <source>
        <dbReference type="PROSITE" id="PS50943"/>
    </source>
</evidence>
<gene>
    <name evidence="3" type="ORF">V1633_01080</name>
</gene>
<feature type="region of interest" description="Disordered" evidence="1">
    <location>
        <begin position="289"/>
        <end position="324"/>
    </location>
</feature>
<dbReference type="SUPFAM" id="SSF47413">
    <property type="entry name" value="lambda repressor-like DNA-binding domains"/>
    <property type="match status" value="1"/>
</dbReference>
<dbReference type="PROSITE" id="PS50943">
    <property type="entry name" value="HTH_CROC1"/>
    <property type="match status" value="1"/>
</dbReference>
<dbReference type="RefSeq" id="WP_331212177.1">
    <property type="nucleotide sequence ID" value="NZ_JAZGQK010000001.1"/>
</dbReference>
<dbReference type="Proteomes" id="UP001332243">
    <property type="component" value="Unassembled WGS sequence"/>
</dbReference>
<name>A0ABU7RKQ5_9ACTN</name>
<dbReference type="InterPro" id="IPR043917">
    <property type="entry name" value="DUF5753"/>
</dbReference>
<proteinExistence type="predicted"/>
<protein>
    <submittedName>
        <fullName evidence="3">Helix-turn-helix transcriptional regulator</fullName>
    </submittedName>
</protein>